<evidence type="ECO:0000256" key="1">
    <source>
        <dbReference type="SAM" id="MobiDB-lite"/>
    </source>
</evidence>
<name>A0A061QWV9_9CHLO</name>
<accession>A0A061QWV9</accession>
<feature type="non-terminal residue" evidence="2">
    <location>
        <position position="81"/>
    </location>
</feature>
<organism evidence="2">
    <name type="scientific">Tetraselmis sp. GSL018</name>
    <dbReference type="NCBI Taxonomy" id="582737"/>
    <lineage>
        <taxon>Eukaryota</taxon>
        <taxon>Viridiplantae</taxon>
        <taxon>Chlorophyta</taxon>
        <taxon>core chlorophytes</taxon>
        <taxon>Chlorodendrophyceae</taxon>
        <taxon>Chlorodendrales</taxon>
        <taxon>Chlorodendraceae</taxon>
        <taxon>Tetraselmis</taxon>
    </lineage>
</organism>
<proteinExistence type="predicted"/>
<feature type="compositionally biased region" description="Gly residues" evidence="1">
    <location>
        <begin position="50"/>
        <end position="60"/>
    </location>
</feature>
<dbReference type="AlphaFoldDB" id="A0A061QWV9"/>
<dbReference type="EMBL" id="GBEZ01022671">
    <property type="protein sequence ID" value="JAC64178.1"/>
    <property type="molecule type" value="Transcribed_RNA"/>
</dbReference>
<reference evidence="2" key="1">
    <citation type="submission" date="2014-05" db="EMBL/GenBank/DDBJ databases">
        <title>The transcriptome of the halophilic microalga Tetraselmis sp. GSL018 isolated from the Great Salt Lake, Utah.</title>
        <authorList>
            <person name="Jinkerson R.E."/>
            <person name="D'Adamo S."/>
            <person name="Posewitz M.C."/>
        </authorList>
    </citation>
    <scope>NUCLEOTIDE SEQUENCE</scope>
    <source>
        <strain evidence="2">GSL018</strain>
    </source>
</reference>
<feature type="region of interest" description="Disordered" evidence="1">
    <location>
        <begin position="44"/>
        <end position="81"/>
    </location>
</feature>
<protein>
    <submittedName>
        <fullName evidence="2">Uncharacterized protein</fullName>
    </submittedName>
</protein>
<feature type="non-terminal residue" evidence="2">
    <location>
        <position position="1"/>
    </location>
</feature>
<gene>
    <name evidence="2" type="ORF">TSPGSL018_18892</name>
</gene>
<sequence>RMRLLDAKVTGPSSDLVNAYFGWRRGGGKIDLGVREIGVAVRHASPGPAAGRGRGGGTGMARGEQRAKAGSAMGQGEPACR</sequence>
<evidence type="ECO:0000313" key="2">
    <source>
        <dbReference type="EMBL" id="JAC64178.1"/>
    </source>
</evidence>